<sequence>MGAIEFEGTLDPKIAERWWEKIKDVLNLVNCTLENRLKYVVSLFMGNTLILWRTVKKVYEPREITWVEFQREFDDRYKPKMYRDKKRMEFLNLLQGDDQTVAEYELHFATLAKYAPEAVVTQEGRCYHFEQGYDPR</sequence>
<protein>
    <recommendedName>
        <fullName evidence="1">Retrotransposon gag domain-containing protein</fullName>
    </recommendedName>
</protein>
<dbReference type="Pfam" id="PF03732">
    <property type="entry name" value="Retrotrans_gag"/>
    <property type="match status" value="1"/>
</dbReference>
<evidence type="ECO:0000313" key="2">
    <source>
        <dbReference type="EMBL" id="KAL0440728.1"/>
    </source>
</evidence>
<organism evidence="2">
    <name type="scientific">Sesamum radiatum</name>
    <name type="common">Black benniseed</name>
    <dbReference type="NCBI Taxonomy" id="300843"/>
    <lineage>
        <taxon>Eukaryota</taxon>
        <taxon>Viridiplantae</taxon>
        <taxon>Streptophyta</taxon>
        <taxon>Embryophyta</taxon>
        <taxon>Tracheophyta</taxon>
        <taxon>Spermatophyta</taxon>
        <taxon>Magnoliopsida</taxon>
        <taxon>eudicotyledons</taxon>
        <taxon>Gunneridae</taxon>
        <taxon>Pentapetalae</taxon>
        <taxon>asterids</taxon>
        <taxon>lamiids</taxon>
        <taxon>Lamiales</taxon>
        <taxon>Pedaliaceae</taxon>
        <taxon>Sesamum</taxon>
    </lineage>
</organism>
<dbReference type="AlphaFoldDB" id="A0AAW2WGH7"/>
<dbReference type="EMBL" id="JACGWJ010000001">
    <property type="protein sequence ID" value="KAL0440728.1"/>
    <property type="molecule type" value="Genomic_DNA"/>
</dbReference>
<feature type="domain" description="Retrotransposon gag" evidence="1">
    <location>
        <begin position="38"/>
        <end position="130"/>
    </location>
</feature>
<gene>
    <name evidence="2" type="ORF">Sradi_0011700</name>
</gene>
<proteinExistence type="predicted"/>
<evidence type="ECO:0000259" key="1">
    <source>
        <dbReference type="Pfam" id="PF03732"/>
    </source>
</evidence>
<dbReference type="InterPro" id="IPR005162">
    <property type="entry name" value="Retrotrans_gag_dom"/>
</dbReference>
<reference evidence="2" key="1">
    <citation type="submission" date="2020-06" db="EMBL/GenBank/DDBJ databases">
        <authorList>
            <person name="Li T."/>
            <person name="Hu X."/>
            <person name="Zhang T."/>
            <person name="Song X."/>
            <person name="Zhang H."/>
            <person name="Dai N."/>
            <person name="Sheng W."/>
            <person name="Hou X."/>
            <person name="Wei L."/>
        </authorList>
    </citation>
    <scope>NUCLEOTIDE SEQUENCE</scope>
    <source>
        <strain evidence="2">G02</strain>
        <tissue evidence="2">Leaf</tissue>
    </source>
</reference>
<comment type="caution">
    <text evidence="2">The sequence shown here is derived from an EMBL/GenBank/DDBJ whole genome shotgun (WGS) entry which is preliminary data.</text>
</comment>
<accession>A0AAW2WGH7</accession>
<name>A0AAW2WGH7_SESRA</name>
<reference evidence="2" key="2">
    <citation type="journal article" date="2024" name="Plant">
        <title>Genomic evolution and insights into agronomic trait innovations of Sesamum species.</title>
        <authorList>
            <person name="Miao H."/>
            <person name="Wang L."/>
            <person name="Qu L."/>
            <person name="Liu H."/>
            <person name="Sun Y."/>
            <person name="Le M."/>
            <person name="Wang Q."/>
            <person name="Wei S."/>
            <person name="Zheng Y."/>
            <person name="Lin W."/>
            <person name="Duan Y."/>
            <person name="Cao H."/>
            <person name="Xiong S."/>
            <person name="Wang X."/>
            <person name="Wei L."/>
            <person name="Li C."/>
            <person name="Ma Q."/>
            <person name="Ju M."/>
            <person name="Zhao R."/>
            <person name="Li G."/>
            <person name="Mu C."/>
            <person name="Tian Q."/>
            <person name="Mei H."/>
            <person name="Zhang T."/>
            <person name="Gao T."/>
            <person name="Zhang H."/>
        </authorList>
    </citation>
    <scope>NUCLEOTIDE SEQUENCE</scope>
    <source>
        <strain evidence="2">G02</strain>
    </source>
</reference>